<dbReference type="GO" id="GO:0033177">
    <property type="term" value="C:proton-transporting two-sector ATPase complex, proton-transporting domain"/>
    <property type="evidence" value="ECO:0007669"/>
    <property type="project" value="InterPro"/>
</dbReference>
<keyword evidence="14" id="KW-1185">Reference proteome</keyword>
<dbReference type="GeneID" id="6995614"/>
<evidence type="ECO:0000256" key="5">
    <source>
        <dbReference type="ARBA" id="ARBA00022692"/>
    </source>
</evidence>
<dbReference type="AlphaFoldDB" id="B6ACP8"/>
<dbReference type="SUPFAM" id="SSF81333">
    <property type="entry name" value="F1F0 ATP synthase subunit C"/>
    <property type="match status" value="1"/>
</dbReference>
<dbReference type="STRING" id="441375.B6ACP8"/>
<keyword evidence="8 11" id="KW-0406">Ion transport</keyword>
<dbReference type="Gene3D" id="1.20.20.10">
    <property type="entry name" value="F1F0 ATP synthase subunit C"/>
    <property type="match status" value="1"/>
</dbReference>
<dbReference type="EC" id="3.6.3.14" evidence="13"/>
<dbReference type="PANTHER" id="PTHR10031">
    <property type="entry name" value="ATP SYNTHASE LIPID-BINDING PROTEIN, MITOCHONDRIAL"/>
    <property type="match status" value="1"/>
</dbReference>
<dbReference type="InterPro" id="IPR020537">
    <property type="entry name" value="ATP_synth_F0_csu_DDCD_BS"/>
</dbReference>
<evidence type="ECO:0000256" key="8">
    <source>
        <dbReference type="ARBA" id="ARBA00023065"/>
    </source>
</evidence>
<dbReference type="InterPro" id="IPR038662">
    <property type="entry name" value="ATP_synth_F0_csu_sf"/>
</dbReference>
<keyword evidence="13" id="KW-0378">Hydrolase</keyword>
<evidence type="ECO:0000256" key="10">
    <source>
        <dbReference type="ARBA" id="ARBA00023136"/>
    </source>
</evidence>
<evidence type="ECO:0000256" key="11">
    <source>
        <dbReference type="RuleBase" id="RU004221"/>
    </source>
</evidence>
<organism evidence="13 14">
    <name type="scientific">Cryptosporidium muris (strain RN66)</name>
    <dbReference type="NCBI Taxonomy" id="441375"/>
    <lineage>
        <taxon>Eukaryota</taxon>
        <taxon>Sar</taxon>
        <taxon>Alveolata</taxon>
        <taxon>Apicomplexa</taxon>
        <taxon>Conoidasida</taxon>
        <taxon>Coccidia</taxon>
        <taxon>Eucoccidiorida</taxon>
        <taxon>Eimeriorina</taxon>
        <taxon>Cryptosporidiidae</taxon>
        <taxon>Cryptosporidium</taxon>
    </lineage>
</organism>
<proteinExistence type="inferred from homology"/>
<dbReference type="GO" id="GO:0015078">
    <property type="term" value="F:proton transmembrane transporter activity"/>
    <property type="evidence" value="ECO:0007669"/>
    <property type="project" value="InterPro"/>
</dbReference>
<keyword evidence="7 11" id="KW-1133">Transmembrane helix</keyword>
<accession>B6ACP8</accession>
<reference evidence="13" key="1">
    <citation type="submission" date="2008-06" db="EMBL/GenBank/DDBJ databases">
        <authorList>
            <person name="Lorenzi H."/>
            <person name="Inman J."/>
            <person name="Miller J."/>
            <person name="Schobel S."/>
            <person name="Amedeo P."/>
            <person name="Caler E.V."/>
            <person name="da Silva J."/>
        </authorList>
    </citation>
    <scope>NUCLEOTIDE SEQUENCE [LARGE SCALE GENOMIC DNA]</scope>
    <source>
        <strain evidence="13">RN66</strain>
    </source>
</reference>
<dbReference type="InterPro" id="IPR035921">
    <property type="entry name" value="F/V-ATP_Csub_sf"/>
</dbReference>
<evidence type="ECO:0000313" key="14">
    <source>
        <dbReference type="Proteomes" id="UP000001460"/>
    </source>
</evidence>
<dbReference type="CDD" id="cd18182">
    <property type="entry name" value="ATP-synt_Fo_c_ATP5G3"/>
    <property type="match status" value="1"/>
</dbReference>
<evidence type="ECO:0000259" key="12">
    <source>
        <dbReference type="Pfam" id="PF00137"/>
    </source>
</evidence>
<sequence>MINIQNRFLSSVPITKRFDKLFISNSYLLSFSKTNTNLYSSSIYPLNRNILVIRNYSNNNKFQNSRISNLFYNNPIHYINNPQKNNMLIIRRHEAGIAAISAAIALISIGGVAKGIGTLFSALVMGTARNPSIKDTIFTYTLMGMGFMELFGIICVLMSAVLLYS</sequence>
<evidence type="ECO:0000256" key="7">
    <source>
        <dbReference type="ARBA" id="ARBA00022989"/>
    </source>
</evidence>
<feature type="transmembrane region" description="Helical" evidence="11">
    <location>
        <begin position="97"/>
        <end position="125"/>
    </location>
</feature>
<dbReference type="VEuPathDB" id="CryptoDB:CMU_016520"/>
<dbReference type="GO" id="GO:0015986">
    <property type="term" value="P:proton motive force-driven ATP synthesis"/>
    <property type="evidence" value="ECO:0007669"/>
    <property type="project" value="InterPro"/>
</dbReference>
<dbReference type="PANTHER" id="PTHR10031:SF0">
    <property type="entry name" value="ATPASE PROTEIN 9"/>
    <property type="match status" value="1"/>
</dbReference>
<name>B6ACP8_CRYMR</name>
<evidence type="ECO:0000313" key="13">
    <source>
        <dbReference type="EMBL" id="EEA05902.1"/>
    </source>
</evidence>
<dbReference type="Proteomes" id="UP000001460">
    <property type="component" value="Unassembled WGS sequence"/>
</dbReference>
<comment type="subcellular location">
    <subcellularLocation>
        <location evidence="1">Membrane</location>
        <topology evidence="1">Multi-pass membrane protein</topology>
    </subcellularLocation>
</comment>
<dbReference type="GO" id="GO:0016787">
    <property type="term" value="F:hydrolase activity"/>
    <property type="evidence" value="ECO:0007669"/>
    <property type="project" value="UniProtKB-KW"/>
</dbReference>
<dbReference type="PRINTS" id="PR00124">
    <property type="entry name" value="ATPASEC"/>
</dbReference>
<dbReference type="GO" id="GO:0008289">
    <property type="term" value="F:lipid binding"/>
    <property type="evidence" value="ECO:0007669"/>
    <property type="project" value="UniProtKB-KW"/>
</dbReference>
<protein>
    <submittedName>
        <fullName evidence="13">ATP synthase lipid-binding protein, putative</fullName>
        <ecNumber evidence="13">3.6.3.14</ecNumber>
    </submittedName>
</protein>
<evidence type="ECO:0000256" key="3">
    <source>
        <dbReference type="ARBA" id="ARBA00022448"/>
    </source>
</evidence>
<gene>
    <name evidence="13" type="ORF">CMU_016520</name>
</gene>
<keyword evidence="4" id="KW-0138">CF(0)</keyword>
<dbReference type="RefSeq" id="XP_002140251.1">
    <property type="nucleotide sequence ID" value="XM_002140215.1"/>
</dbReference>
<evidence type="ECO:0000256" key="2">
    <source>
        <dbReference type="ARBA" id="ARBA00006704"/>
    </source>
</evidence>
<keyword evidence="10 11" id="KW-0472">Membrane</keyword>
<feature type="transmembrane region" description="Helical" evidence="11">
    <location>
        <begin position="137"/>
        <end position="164"/>
    </location>
</feature>
<dbReference type="InterPro" id="IPR000454">
    <property type="entry name" value="ATP_synth_F0_csu"/>
</dbReference>
<keyword evidence="6 11" id="KW-0375">Hydrogen ion transport</keyword>
<evidence type="ECO:0000256" key="1">
    <source>
        <dbReference type="ARBA" id="ARBA00004141"/>
    </source>
</evidence>
<keyword evidence="9 11" id="KW-0446">Lipid-binding</keyword>
<dbReference type="eggNOG" id="KOG3025">
    <property type="taxonomic scope" value="Eukaryota"/>
</dbReference>
<dbReference type="EMBL" id="DS989728">
    <property type="protein sequence ID" value="EEA05902.1"/>
    <property type="molecule type" value="Genomic_DNA"/>
</dbReference>
<dbReference type="InterPro" id="IPR002379">
    <property type="entry name" value="ATPase_proteolipid_c-like_dom"/>
</dbReference>
<dbReference type="OrthoDB" id="330422at2759"/>
<dbReference type="Pfam" id="PF00137">
    <property type="entry name" value="ATP-synt_C"/>
    <property type="match status" value="1"/>
</dbReference>
<dbReference type="GO" id="GO:0045259">
    <property type="term" value="C:proton-transporting ATP synthase complex"/>
    <property type="evidence" value="ECO:0007669"/>
    <property type="project" value="UniProtKB-KW"/>
</dbReference>
<evidence type="ECO:0000256" key="9">
    <source>
        <dbReference type="ARBA" id="ARBA00023121"/>
    </source>
</evidence>
<comment type="similarity">
    <text evidence="2 11">Belongs to the ATPase C chain family.</text>
</comment>
<keyword evidence="3 11" id="KW-0813">Transport</keyword>
<evidence type="ECO:0000256" key="4">
    <source>
        <dbReference type="ARBA" id="ARBA00022547"/>
    </source>
</evidence>
<evidence type="ECO:0000256" key="6">
    <source>
        <dbReference type="ARBA" id="ARBA00022781"/>
    </source>
</evidence>
<dbReference type="PROSITE" id="PS00605">
    <property type="entry name" value="ATPASE_C"/>
    <property type="match status" value="1"/>
</dbReference>
<keyword evidence="5 11" id="KW-0812">Transmembrane</keyword>
<feature type="domain" description="V-ATPase proteolipid subunit C-like" evidence="12">
    <location>
        <begin position="100"/>
        <end position="161"/>
    </location>
</feature>